<feature type="domain" description="EGF-like" evidence="2">
    <location>
        <begin position="1089"/>
        <end position="1100"/>
    </location>
</feature>
<dbReference type="Pfam" id="PF23033">
    <property type="entry name" value="DUF7034"/>
    <property type="match status" value="1"/>
</dbReference>
<dbReference type="InterPro" id="IPR057709">
    <property type="entry name" value="DUF7949"/>
</dbReference>
<name>A0AAN7YQA7_9MYCE</name>
<dbReference type="Pfam" id="PF23034">
    <property type="entry name" value="DUF7035"/>
    <property type="match status" value="1"/>
</dbReference>
<accession>A0AAN7YQA7</accession>
<dbReference type="InterPro" id="IPR055463">
    <property type="entry name" value="DUF7035"/>
</dbReference>
<evidence type="ECO:0000259" key="2">
    <source>
        <dbReference type="PROSITE" id="PS01186"/>
    </source>
</evidence>
<dbReference type="PANTHER" id="PTHR31378">
    <property type="entry name" value="EGF-LIKE DOMAIN-CONTAINING PROTEIN-RELATED-RELATED"/>
    <property type="match status" value="1"/>
</dbReference>
<sequence>MTSFFEFKNLLLNFAQQFKFTDLSPSKSFLYLKDGEMCQSTKYLLVEGLQGQNVTSLRSINQNVAALVLSNVTFSIFKLSVTIPLGNISYQMVPNDVQVVDPSIGYMDLNYVCNEVNVSSMSVEIIQEVVWSSTFKFFSIVKINNLPDNVLYTYDNSMVDIQRMGGNLYRLLYKEQFYLFQTLDTWSIPLDFQISQTLIINVPYKNKGNIGKNEIHNITIYPYSGSERYTLYSDIFGTLLSFKSTSNLENPVFSLGSLVFYTVPRPVYGKANNLTYIASCIPFKENGLNYTLYLQNNTQPSFYEYYNFLSNFTGTISQQTPNSIFSLFIDNSTRMHMVTSEYRGTDFKYGFKMIQLQYISLSLIFEFPFGFIKGNNDNLNFGFSIPIDDESVALINRISVCAPVCLSKLIGEFQPLITLPSTELGNIVIKSYSHVYIGNFNFLTRLELKQSNSSYPPSVSYISINTQSQVFSFTNEKLVSGTSSNGVWEYVTDISIPSQPFDDIDSSNIKITNSFDMNDVYVLSDEEPYSIENPFLTLSAPNIKLKNNNYLNDITNVSFLYNDIDMTDQPIDNIMFFSFKNIDDYRDLSIGFYLTDQKSLKDIGFENGVVLYLNPNYRFAVWDNTKAVFKVLFKVPANTLPGKISYSLVFNRRNSIDSNSLPKEFQLRATSSKIDIYGPIVSTIIKKQNGWVFTIKDEINGFKDGFLIVRGSIDSSTYNISINMSNLIQGSGDKFIGDYDIAIPLEFGAGSSLCVSQDFLITFASFFDTFGNNNTYFQYTTADLNRGIPTLDSTGNPFIHYINDSNAIKLHILCGGIVDNSPPNLIYFNSSRTSIDVGSHDRSITFIFQAQDLESGFKDNQNPIVYLLTKQIHMQQCVSRPIIKNFTTITYSCKIEVPVGFGYPDGFLISVYGFINNLGTYSGFSTKDIKDLNPLQQNWYVSTDFSHNIPIITSISEFTNQDSTLSIYGKSFSTINSAAISFTNGSSITLTTITRAFSSFIQIHQVPLIEDSFKLTLYDSNQPLSSRSNEFLINPINYKFNYSGPLYPPETTTSPPTKSPLPTNAPQKCLGIPECGGKDKGYCQNGIGCICYSPWYGTDCTSKIIIIPPPKTNTSDPTVIIPIPGNEGGNVTNSTEALFKSLVTLVSIRELGFNGEIKNTFPFDRWIFDEIGSGIGRYKTSISINNGNQIIITNITTIIQWFNSSKKINFAGQELQMSPSSVKFSIDIENFPFSSALNQLELVMFASLLSTDNSDDICSLKQFGNTSNGDNSNFIKLQVQDRSMYGRFIKRAIVDDFVVSVNNRLLDEHQNSIESSSHSTQTFIGIQIPHFRNKVTIDPDFSILLESKSASGEDSICSNKSDGLSKTKIAGIIIGSVAFVAIIVISVVYLVIKKRNTKKFKKSVQNKLKQLN</sequence>
<keyword evidence="1" id="KW-1133">Transmembrane helix</keyword>
<keyword evidence="1" id="KW-0812">Transmembrane</keyword>
<proteinExistence type="predicted"/>
<dbReference type="InterPro" id="IPR000742">
    <property type="entry name" value="EGF"/>
</dbReference>
<dbReference type="InterPro" id="IPR054484">
    <property type="entry name" value="ComC_SSD"/>
</dbReference>
<dbReference type="EMBL" id="JAVFKY010000003">
    <property type="protein sequence ID" value="KAK5579904.1"/>
    <property type="molecule type" value="Genomic_DNA"/>
</dbReference>
<dbReference type="PANTHER" id="PTHR31378:SF29">
    <property type="entry name" value="EGF-LIKE DOMAIN-CONTAINING PROTEIN-RELATED"/>
    <property type="match status" value="1"/>
</dbReference>
<feature type="transmembrane region" description="Helical" evidence="1">
    <location>
        <begin position="1369"/>
        <end position="1392"/>
    </location>
</feature>
<dbReference type="Pfam" id="PF22933">
    <property type="entry name" value="ComC_SSD"/>
    <property type="match status" value="1"/>
</dbReference>
<dbReference type="Proteomes" id="UP001344447">
    <property type="component" value="Unassembled WGS sequence"/>
</dbReference>
<reference evidence="3 4" key="1">
    <citation type="submission" date="2023-11" db="EMBL/GenBank/DDBJ databases">
        <title>Dfirmibasis_genome.</title>
        <authorList>
            <person name="Edelbroek B."/>
            <person name="Kjellin J."/>
            <person name="Jerlstrom-Hultqvist J."/>
            <person name="Soderbom F."/>
        </authorList>
    </citation>
    <scope>NUCLEOTIDE SEQUENCE [LARGE SCALE GENOMIC DNA]</scope>
    <source>
        <strain evidence="3 4">TNS-C-14</strain>
    </source>
</reference>
<keyword evidence="1" id="KW-0472">Membrane</keyword>
<dbReference type="InterPro" id="IPR055462">
    <property type="entry name" value="DUF7034"/>
</dbReference>
<protein>
    <recommendedName>
        <fullName evidence="2">EGF-like domain-containing protein</fullName>
    </recommendedName>
</protein>
<evidence type="ECO:0000313" key="3">
    <source>
        <dbReference type="EMBL" id="KAK5579904.1"/>
    </source>
</evidence>
<dbReference type="PROSITE" id="PS01186">
    <property type="entry name" value="EGF_2"/>
    <property type="match status" value="1"/>
</dbReference>
<dbReference type="Pfam" id="PF25820">
    <property type="entry name" value="DUF7949"/>
    <property type="match status" value="1"/>
</dbReference>
<comment type="caution">
    <text evidence="3">The sequence shown here is derived from an EMBL/GenBank/DDBJ whole genome shotgun (WGS) entry which is preliminary data.</text>
</comment>
<evidence type="ECO:0000256" key="1">
    <source>
        <dbReference type="SAM" id="Phobius"/>
    </source>
</evidence>
<evidence type="ECO:0000313" key="4">
    <source>
        <dbReference type="Proteomes" id="UP001344447"/>
    </source>
</evidence>
<gene>
    <name evidence="3" type="ORF">RB653_009592</name>
</gene>
<keyword evidence="4" id="KW-1185">Reference proteome</keyword>
<organism evidence="3 4">
    <name type="scientific">Dictyostelium firmibasis</name>
    <dbReference type="NCBI Taxonomy" id="79012"/>
    <lineage>
        <taxon>Eukaryota</taxon>
        <taxon>Amoebozoa</taxon>
        <taxon>Evosea</taxon>
        <taxon>Eumycetozoa</taxon>
        <taxon>Dictyostelia</taxon>
        <taxon>Dictyosteliales</taxon>
        <taxon>Dictyosteliaceae</taxon>
        <taxon>Dictyostelium</taxon>
    </lineage>
</organism>